<name>A0A1H6DRP3_9ACTN</name>
<gene>
    <name evidence="1" type="ORF">SAMN04489712_12127</name>
</gene>
<evidence type="ECO:0000313" key="2">
    <source>
        <dbReference type="Proteomes" id="UP000236723"/>
    </source>
</evidence>
<dbReference type="EMBL" id="FNVO01000021">
    <property type="protein sequence ID" value="SEG87890.1"/>
    <property type="molecule type" value="Genomic_DNA"/>
</dbReference>
<reference evidence="2" key="1">
    <citation type="submission" date="2016-10" db="EMBL/GenBank/DDBJ databases">
        <authorList>
            <person name="Varghese N."/>
            <person name="Submissions S."/>
        </authorList>
    </citation>
    <scope>NUCLEOTIDE SEQUENCE [LARGE SCALE GENOMIC DNA]</scope>
    <source>
        <strain evidence="2">DSM 43163</strain>
    </source>
</reference>
<proteinExistence type="predicted"/>
<evidence type="ECO:0000313" key="1">
    <source>
        <dbReference type="EMBL" id="SEG87890.1"/>
    </source>
</evidence>
<sequence>MDRLEASARTLSRGAFRVFVVAVVLKQAPWRVAFIVLVNAVAAWAFRAPAVVGASLGACPGKGSRDVRSRNRKNV</sequence>
<organism evidence="1 2">
    <name type="scientific">Thermomonospora echinospora</name>
    <dbReference type="NCBI Taxonomy" id="1992"/>
    <lineage>
        <taxon>Bacteria</taxon>
        <taxon>Bacillati</taxon>
        <taxon>Actinomycetota</taxon>
        <taxon>Actinomycetes</taxon>
        <taxon>Streptosporangiales</taxon>
        <taxon>Thermomonosporaceae</taxon>
        <taxon>Thermomonospora</taxon>
    </lineage>
</organism>
<accession>A0A1H6DRP3</accession>
<dbReference type="AlphaFoldDB" id="A0A1H6DRP3"/>
<dbReference type="Proteomes" id="UP000236723">
    <property type="component" value="Unassembled WGS sequence"/>
</dbReference>
<protein>
    <submittedName>
        <fullName evidence="1">Uncharacterized protein</fullName>
    </submittedName>
</protein>
<keyword evidence="2" id="KW-1185">Reference proteome</keyword>